<dbReference type="Proteomes" id="UP000195402">
    <property type="component" value="Unassembled WGS sequence"/>
</dbReference>
<evidence type="ECO:0000313" key="1">
    <source>
        <dbReference type="EMBL" id="OVA03033.1"/>
    </source>
</evidence>
<dbReference type="InParanoid" id="A0A200PXR6"/>
<dbReference type="EMBL" id="MVGT01003872">
    <property type="protein sequence ID" value="OVA03033.1"/>
    <property type="molecule type" value="Genomic_DNA"/>
</dbReference>
<sequence>MVISSIMNRGTEGRTWDLQFSRRLWDVKILEVSSLIELLNDFQFSNDLHDSRKWNGNSTGMLTVKNAYLKLHPTANDPTVMTKI</sequence>
<dbReference type="AlphaFoldDB" id="A0A200PXR6"/>
<comment type="caution">
    <text evidence="1">The sequence shown here is derived from an EMBL/GenBank/DDBJ whole genome shotgun (WGS) entry which is preliminary data.</text>
</comment>
<keyword evidence="2" id="KW-1185">Reference proteome</keyword>
<proteinExistence type="predicted"/>
<organism evidence="1 2">
    <name type="scientific">Macleaya cordata</name>
    <name type="common">Five-seeded plume-poppy</name>
    <name type="synonym">Bocconia cordata</name>
    <dbReference type="NCBI Taxonomy" id="56857"/>
    <lineage>
        <taxon>Eukaryota</taxon>
        <taxon>Viridiplantae</taxon>
        <taxon>Streptophyta</taxon>
        <taxon>Embryophyta</taxon>
        <taxon>Tracheophyta</taxon>
        <taxon>Spermatophyta</taxon>
        <taxon>Magnoliopsida</taxon>
        <taxon>Ranunculales</taxon>
        <taxon>Papaveraceae</taxon>
        <taxon>Papaveroideae</taxon>
        <taxon>Macleaya</taxon>
    </lineage>
</organism>
<name>A0A200PXR6_MACCD</name>
<accession>A0A200PXR6</accession>
<reference evidence="1 2" key="1">
    <citation type="journal article" date="2017" name="Mol. Plant">
        <title>The Genome of Medicinal Plant Macleaya cordata Provides New Insights into Benzylisoquinoline Alkaloids Metabolism.</title>
        <authorList>
            <person name="Liu X."/>
            <person name="Liu Y."/>
            <person name="Huang P."/>
            <person name="Ma Y."/>
            <person name="Qing Z."/>
            <person name="Tang Q."/>
            <person name="Cao H."/>
            <person name="Cheng P."/>
            <person name="Zheng Y."/>
            <person name="Yuan Z."/>
            <person name="Zhou Y."/>
            <person name="Liu J."/>
            <person name="Tang Z."/>
            <person name="Zhuo Y."/>
            <person name="Zhang Y."/>
            <person name="Yu L."/>
            <person name="Huang J."/>
            <person name="Yang P."/>
            <person name="Peng Q."/>
            <person name="Zhang J."/>
            <person name="Jiang W."/>
            <person name="Zhang Z."/>
            <person name="Lin K."/>
            <person name="Ro D.K."/>
            <person name="Chen X."/>
            <person name="Xiong X."/>
            <person name="Shang Y."/>
            <person name="Huang S."/>
            <person name="Zeng J."/>
        </authorList>
    </citation>
    <scope>NUCLEOTIDE SEQUENCE [LARGE SCALE GENOMIC DNA]</scope>
    <source>
        <strain evidence="2">cv. BLH2017</strain>
        <tissue evidence="1">Root</tissue>
    </source>
</reference>
<protein>
    <submittedName>
        <fullName evidence="1">Uncharacterized protein</fullName>
    </submittedName>
</protein>
<gene>
    <name evidence="1" type="ORF">BVC80_991g1</name>
</gene>
<evidence type="ECO:0000313" key="2">
    <source>
        <dbReference type="Proteomes" id="UP000195402"/>
    </source>
</evidence>